<keyword evidence="3" id="KW-1185">Reference proteome</keyword>
<protein>
    <recommendedName>
        <fullName evidence="4">DUF3299 domain-containing protein</fullName>
    </recommendedName>
</protein>
<accession>A0A518BG47</accession>
<dbReference type="AlphaFoldDB" id="A0A518BG47"/>
<evidence type="ECO:0008006" key="4">
    <source>
        <dbReference type="Google" id="ProtNLM"/>
    </source>
</evidence>
<reference evidence="2 3" key="1">
    <citation type="submission" date="2019-02" db="EMBL/GenBank/DDBJ databases">
        <title>Deep-cultivation of Planctomycetes and their phenomic and genomic characterization uncovers novel biology.</title>
        <authorList>
            <person name="Wiegand S."/>
            <person name="Jogler M."/>
            <person name="Boedeker C."/>
            <person name="Pinto D."/>
            <person name="Vollmers J."/>
            <person name="Rivas-Marin E."/>
            <person name="Kohn T."/>
            <person name="Peeters S.H."/>
            <person name="Heuer A."/>
            <person name="Rast P."/>
            <person name="Oberbeckmann S."/>
            <person name="Bunk B."/>
            <person name="Jeske O."/>
            <person name="Meyerdierks A."/>
            <person name="Storesund J.E."/>
            <person name="Kallscheuer N."/>
            <person name="Luecker S."/>
            <person name="Lage O.M."/>
            <person name="Pohl T."/>
            <person name="Merkel B.J."/>
            <person name="Hornburger P."/>
            <person name="Mueller R.-W."/>
            <person name="Bruemmer F."/>
            <person name="Labrenz M."/>
            <person name="Spormann A.M."/>
            <person name="Op den Camp H."/>
            <person name="Overmann J."/>
            <person name="Amann R."/>
            <person name="Jetten M.S.M."/>
            <person name="Mascher T."/>
            <person name="Medema M.H."/>
            <person name="Devos D.P."/>
            <person name="Kaster A.-K."/>
            <person name="Ovreas L."/>
            <person name="Rohde M."/>
            <person name="Galperin M.Y."/>
            <person name="Jogler C."/>
        </authorList>
    </citation>
    <scope>NUCLEOTIDE SEQUENCE [LARGE SCALE GENOMIC DNA]</scope>
    <source>
        <strain evidence="2 3">Pla133</strain>
    </source>
</reference>
<evidence type="ECO:0000256" key="1">
    <source>
        <dbReference type="SAM" id="SignalP"/>
    </source>
</evidence>
<dbReference type="Proteomes" id="UP000316921">
    <property type="component" value="Chromosome"/>
</dbReference>
<evidence type="ECO:0000313" key="3">
    <source>
        <dbReference type="Proteomes" id="UP000316921"/>
    </source>
</evidence>
<name>A0A518BG47_9BACT</name>
<keyword evidence="1" id="KW-0732">Signal</keyword>
<dbReference type="RefSeq" id="WP_145063049.1">
    <property type="nucleotide sequence ID" value="NZ_CP036287.1"/>
</dbReference>
<feature type="signal peptide" evidence="1">
    <location>
        <begin position="1"/>
        <end position="28"/>
    </location>
</feature>
<dbReference type="KEGG" id="pbap:Pla133_10140"/>
<feature type="chain" id="PRO_5021811101" description="DUF3299 domain-containing protein" evidence="1">
    <location>
        <begin position="29"/>
        <end position="163"/>
    </location>
</feature>
<sequence length="163" mass="17643" precursor="true">MKNTRALSLAGAVTLVAALNLSGGTALAVPGASDPLRADLTLDQVCALEEVTEVDIMTLTSIEWEPGADLPASITDLSGKLVLIRGYMHMSITEETSRFPFVSDACQCVGRLMPHHFIDVSLGEDTTEPKPGQFEILGRFNVGERTDEDGFVTSLYRIRGRVF</sequence>
<dbReference type="EMBL" id="CP036287">
    <property type="protein sequence ID" value="QDU65948.1"/>
    <property type="molecule type" value="Genomic_DNA"/>
</dbReference>
<organism evidence="2 3">
    <name type="scientific">Engelhardtia mirabilis</name>
    <dbReference type="NCBI Taxonomy" id="2528011"/>
    <lineage>
        <taxon>Bacteria</taxon>
        <taxon>Pseudomonadati</taxon>
        <taxon>Planctomycetota</taxon>
        <taxon>Planctomycetia</taxon>
        <taxon>Planctomycetia incertae sedis</taxon>
        <taxon>Engelhardtia</taxon>
    </lineage>
</organism>
<proteinExistence type="predicted"/>
<gene>
    <name evidence="2" type="ORF">Pla133_10140</name>
</gene>
<evidence type="ECO:0000313" key="2">
    <source>
        <dbReference type="EMBL" id="QDU65948.1"/>
    </source>
</evidence>